<evidence type="ECO:0000256" key="3">
    <source>
        <dbReference type="ARBA" id="ARBA00022490"/>
    </source>
</evidence>
<keyword evidence="6" id="KW-0598">Phosphotransferase system</keyword>
<comment type="function">
    <text evidence="8">The phosphoenolpyruvate-dependent sugar phosphotransferase system (sugar PTS), a major carbohydrate active transport system, catalyzes the phosphorylation of incoming sugar substrates concomitantly with their translocation across the cell membrane. The enzyme II UlaABC PTS system is involved in ascorbate transport.</text>
</comment>
<evidence type="ECO:0000256" key="5">
    <source>
        <dbReference type="ARBA" id="ARBA00022679"/>
    </source>
</evidence>
<evidence type="ECO:0000256" key="6">
    <source>
        <dbReference type="ARBA" id="ARBA00022683"/>
    </source>
</evidence>
<evidence type="ECO:0000313" key="13">
    <source>
        <dbReference type="Proteomes" id="UP000292452"/>
    </source>
</evidence>
<dbReference type="InterPro" id="IPR016152">
    <property type="entry name" value="PTrfase/Anion_transptr"/>
</dbReference>
<dbReference type="GO" id="GO:0009401">
    <property type="term" value="P:phosphoenolpyruvate-dependent sugar phosphotransferase system"/>
    <property type="evidence" value="ECO:0007669"/>
    <property type="project" value="UniProtKB-KW"/>
</dbReference>
<evidence type="ECO:0000256" key="1">
    <source>
        <dbReference type="ARBA" id="ARBA00004496"/>
    </source>
</evidence>
<dbReference type="GeneID" id="97373424"/>
<organism evidence="12 13">
    <name type="scientific">Streptomyces kasugaensis</name>
    <dbReference type="NCBI Taxonomy" id="1946"/>
    <lineage>
        <taxon>Bacteria</taxon>
        <taxon>Bacillati</taxon>
        <taxon>Actinomycetota</taxon>
        <taxon>Actinomycetes</taxon>
        <taxon>Kitasatosporales</taxon>
        <taxon>Streptomycetaceae</taxon>
        <taxon>Streptomyces</taxon>
    </lineage>
</organism>
<dbReference type="InterPro" id="IPR002178">
    <property type="entry name" value="PTS_EIIA_type-2_dom"/>
</dbReference>
<dbReference type="CDD" id="cd00211">
    <property type="entry name" value="PTS_IIA_fru"/>
    <property type="match status" value="1"/>
</dbReference>
<dbReference type="Gene3D" id="3.40.930.10">
    <property type="entry name" value="Mannitol-specific EII, Chain A"/>
    <property type="match status" value="1"/>
</dbReference>
<evidence type="ECO:0000256" key="4">
    <source>
        <dbReference type="ARBA" id="ARBA00022553"/>
    </source>
</evidence>
<keyword evidence="13" id="KW-1185">Reference proteome</keyword>
<feature type="domain" description="PTS EIIA type-2" evidence="11">
    <location>
        <begin position="5"/>
        <end position="148"/>
    </location>
</feature>
<dbReference type="EMBL" id="SIXH01000134">
    <property type="protein sequence ID" value="TBO58516.1"/>
    <property type="molecule type" value="Genomic_DNA"/>
</dbReference>
<accession>A0A4Q9HTX2</accession>
<keyword evidence="5" id="KW-0808">Transferase</keyword>
<keyword evidence="7" id="KW-0418">Kinase</keyword>
<dbReference type="SUPFAM" id="SSF55804">
    <property type="entry name" value="Phoshotransferase/anion transport protein"/>
    <property type="match status" value="1"/>
</dbReference>
<protein>
    <recommendedName>
        <fullName evidence="9">Ascorbate-specific PTS system EIIA component</fullName>
    </recommendedName>
    <alternativeName>
        <fullName evidence="10">Ascorbate-specific phosphotransferase enzyme IIA component</fullName>
    </alternativeName>
</protein>
<dbReference type="RefSeq" id="WP_052855206.1">
    <property type="nucleotide sequence ID" value="NZ_NDXL01000001.1"/>
</dbReference>
<reference evidence="12 13" key="1">
    <citation type="submission" date="2019-02" db="EMBL/GenBank/DDBJ databases">
        <title>Draft Genome Sequence of Streptomyces sp. AM-2504, identified by 16S rRNA comparative analysis as a Streptomyces Kasugaensis strain.</title>
        <authorList>
            <person name="Napolioni V."/>
            <person name="Giuliodori A.M."/>
            <person name="Spurio R."/>
            <person name="Fabbretti A."/>
        </authorList>
    </citation>
    <scope>NUCLEOTIDE SEQUENCE [LARGE SCALE GENOMIC DNA]</scope>
    <source>
        <strain evidence="12 13">AM-2504</strain>
    </source>
</reference>
<dbReference type="Proteomes" id="UP000292452">
    <property type="component" value="Unassembled WGS sequence"/>
</dbReference>
<evidence type="ECO:0000256" key="8">
    <source>
        <dbReference type="ARBA" id="ARBA00037387"/>
    </source>
</evidence>
<dbReference type="PROSITE" id="PS51094">
    <property type="entry name" value="PTS_EIIA_TYPE_2"/>
    <property type="match status" value="1"/>
</dbReference>
<sequence>MRLSTLLTPDRIAFSDELMEWPDAVRRVAQPLLDTGDITAGYVEAMTESIAAGGTYIDLGFGIALAHARPESGAVRPALAMLRLTEPAPLLGQPEHSVDLYFCLAAPDAHVHTEAMGSLARLLSDPDTRHALRAAACAADVTALITRFEENR</sequence>
<dbReference type="GO" id="GO:0005737">
    <property type="term" value="C:cytoplasm"/>
    <property type="evidence" value="ECO:0007669"/>
    <property type="project" value="UniProtKB-SubCell"/>
</dbReference>
<keyword evidence="12" id="KW-0762">Sugar transport</keyword>
<keyword evidence="3" id="KW-0963">Cytoplasm</keyword>
<keyword evidence="4" id="KW-0597">Phosphoprotein</keyword>
<evidence type="ECO:0000256" key="2">
    <source>
        <dbReference type="ARBA" id="ARBA00022448"/>
    </source>
</evidence>
<keyword evidence="2" id="KW-0813">Transport</keyword>
<dbReference type="Pfam" id="PF00359">
    <property type="entry name" value="PTS_EIIA_2"/>
    <property type="match status" value="1"/>
</dbReference>
<evidence type="ECO:0000256" key="10">
    <source>
        <dbReference type="ARBA" id="ARBA00042072"/>
    </source>
</evidence>
<comment type="subcellular location">
    <subcellularLocation>
        <location evidence="1">Cytoplasm</location>
    </subcellularLocation>
</comment>
<dbReference type="PANTHER" id="PTHR36203">
    <property type="entry name" value="ASCORBATE-SPECIFIC PTS SYSTEM EIIA COMPONENT"/>
    <property type="match status" value="1"/>
</dbReference>
<dbReference type="OrthoDB" id="1634238at2"/>
<proteinExistence type="predicted"/>
<evidence type="ECO:0000259" key="11">
    <source>
        <dbReference type="PROSITE" id="PS51094"/>
    </source>
</evidence>
<dbReference type="PANTHER" id="PTHR36203:SF1">
    <property type="entry name" value="ASCORBATE-SPECIFIC PTS SYSTEM EIIA COMPONENT"/>
    <property type="match status" value="1"/>
</dbReference>
<name>A0A4Q9HTX2_STRKA</name>
<dbReference type="GO" id="GO:0016301">
    <property type="term" value="F:kinase activity"/>
    <property type="evidence" value="ECO:0007669"/>
    <property type="project" value="UniProtKB-KW"/>
</dbReference>
<evidence type="ECO:0000313" key="12">
    <source>
        <dbReference type="EMBL" id="TBO58516.1"/>
    </source>
</evidence>
<evidence type="ECO:0000256" key="9">
    <source>
        <dbReference type="ARBA" id="ARBA00041175"/>
    </source>
</evidence>
<dbReference type="AlphaFoldDB" id="A0A4Q9HTX2"/>
<evidence type="ECO:0000256" key="7">
    <source>
        <dbReference type="ARBA" id="ARBA00022777"/>
    </source>
</evidence>
<gene>
    <name evidence="12" type="ORF">EYS09_17045</name>
</gene>
<comment type="caution">
    <text evidence="12">The sequence shown here is derived from an EMBL/GenBank/DDBJ whole genome shotgun (WGS) entry which is preliminary data.</text>
</comment>
<dbReference type="InterPro" id="IPR051351">
    <property type="entry name" value="Ascorbate-PTS_EIIA_comp"/>
</dbReference>